<dbReference type="EMBL" id="CM000883">
    <property type="protein sequence ID" value="KQJ86961.1"/>
    <property type="molecule type" value="Genomic_DNA"/>
</dbReference>
<feature type="compositionally biased region" description="Low complexity" evidence="1">
    <location>
        <begin position="35"/>
        <end position="59"/>
    </location>
</feature>
<evidence type="ECO:0000313" key="4">
    <source>
        <dbReference type="Proteomes" id="UP000008810"/>
    </source>
</evidence>
<gene>
    <name evidence="2" type="ORF">BRADI_4g08723v3</name>
</gene>
<dbReference type="AlphaFoldDB" id="A0A0Q3PCQ6"/>
<evidence type="ECO:0000256" key="1">
    <source>
        <dbReference type="SAM" id="MobiDB-lite"/>
    </source>
</evidence>
<reference evidence="3" key="3">
    <citation type="submission" date="2018-08" db="UniProtKB">
        <authorList>
            <consortium name="EnsemblPlants"/>
        </authorList>
    </citation>
    <scope>IDENTIFICATION</scope>
    <source>
        <strain evidence="3">cv. Bd21</strain>
    </source>
</reference>
<reference evidence="2" key="2">
    <citation type="submission" date="2017-06" db="EMBL/GenBank/DDBJ databases">
        <title>WGS assembly of Brachypodium distachyon.</title>
        <authorList>
            <consortium name="The International Brachypodium Initiative"/>
            <person name="Lucas S."/>
            <person name="Harmon-Smith M."/>
            <person name="Lail K."/>
            <person name="Tice H."/>
            <person name="Grimwood J."/>
            <person name="Bruce D."/>
            <person name="Barry K."/>
            <person name="Shu S."/>
            <person name="Lindquist E."/>
            <person name="Wang M."/>
            <person name="Pitluck S."/>
            <person name="Vogel J.P."/>
            <person name="Garvin D.F."/>
            <person name="Mockler T.C."/>
            <person name="Schmutz J."/>
            <person name="Rokhsar D."/>
            <person name="Bevan M.W."/>
        </authorList>
    </citation>
    <scope>NUCLEOTIDE SEQUENCE</scope>
    <source>
        <strain evidence="2">Bd21</strain>
    </source>
</reference>
<proteinExistence type="predicted"/>
<reference evidence="2 3" key="1">
    <citation type="journal article" date="2010" name="Nature">
        <title>Genome sequencing and analysis of the model grass Brachypodium distachyon.</title>
        <authorList>
            <consortium name="International Brachypodium Initiative"/>
        </authorList>
    </citation>
    <scope>NUCLEOTIDE SEQUENCE [LARGE SCALE GENOMIC DNA]</scope>
    <source>
        <strain evidence="2 3">Bd21</strain>
    </source>
</reference>
<organism evidence="2">
    <name type="scientific">Brachypodium distachyon</name>
    <name type="common">Purple false brome</name>
    <name type="synonym">Trachynia distachya</name>
    <dbReference type="NCBI Taxonomy" id="15368"/>
    <lineage>
        <taxon>Eukaryota</taxon>
        <taxon>Viridiplantae</taxon>
        <taxon>Streptophyta</taxon>
        <taxon>Embryophyta</taxon>
        <taxon>Tracheophyta</taxon>
        <taxon>Spermatophyta</taxon>
        <taxon>Magnoliopsida</taxon>
        <taxon>Liliopsida</taxon>
        <taxon>Poales</taxon>
        <taxon>Poaceae</taxon>
        <taxon>BOP clade</taxon>
        <taxon>Pooideae</taxon>
        <taxon>Stipodae</taxon>
        <taxon>Brachypodieae</taxon>
        <taxon>Brachypodium</taxon>
    </lineage>
</organism>
<dbReference type="InParanoid" id="A0A0Q3PCQ6"/>
<dbReference type="Proteomes" id="UP000008810">
    <property type="component" value="Chromosome 4"/>
</dbReference>
<keyword evidence="4" id="KW-1185">Reference proteome</keyword>
<protein>
    <submittedName>
        <fullName evidence="2 3">Uncharacterized protein</fullName>
    </submittedName>
</protein>
<accession>A0A0Q3PCQ6</accession>
<sequence length="201" mass="22342">MPDCHLRPFSGNLAPIPAPFPPTASLQSRVRRSTPRSATAARSPSTAAPSPSRSPQQNPALPPFPPPSLLQFSSHRRPFPFPDPRAEPRAPSLSRHQAPPATMHGVLPVAATPSKRQGVFCVLRCTMSEFSLITEENEGREETKDFLPFVIGSACCQVPSEEERILPQLHDYYIVCCSWDLDLFQYNIPRCYGDNIKAEHR</sequence>
<dbReference type="EnsemblPlants" id="KQJ86961">
    <property type="protein sequence ID" value="KQJ86961"/>
    <property type="gene ID" value="BRADI_4g08723v3"/>
</dbReference>
<feature type="region of interest" description="Disordered" evidence="1">
    <location>
        <begin position="1"/>
        <end position="101"/>
    </location>
</feature>
<dbReference type="Gramene" id="KQJ86961">
    <property type="protein sequence ID" value="KQJ86961"/>
    <property type="gene ID" value="BRADI_4g08723v3"/>
</dbReference>
<evidence type="ECO:0000313" key="3">
    <source>
        <dbReference type="EnsemblPlants" id="KQJ86961"/>
    </source>
</evidence>
<evidence type="ECO:0000313" key="2">
    <source>
        <dbReference type="EMBL" id="KQJ86961.1"/>
    </source>
</evidence>
<name>A0A0Q3PCQ6_BRADI</name>